<dbReference type="InterPro" id="IPR046883">
    <property type="entry name" value="T6SS_FHA_C"/>
</dbReference>
<reference evidence="3 4" key="1">
    <citation type="submission" date="2019-12" db="EMBL/GenBank/DDBJ databases">
        <title>complete genome sequences of Pseudomonas otitidis str. WP8-S17-CRE-03 isolated from wastewater treatment plant effluent.</title>
        <authorList>
            <person name="Sekizuka T."/>
            <person name="Itokawa K."/>
            <person name="Yatsu K."/>
            <person name="Inamine Y."/>
            <person name="Kuroda M."/>
        </authorList>
    </citation>
    <scope>NUCLEOTIDE SEQUENCE [LARGE SCALE GENOMIC DNA]</scope>
    <source>
        <strain evidence="3 4">WP8-S17-CRE-03</strain>
    </source>
</reference>
<dbReference type="InterPro" id="IPR008984">
    <property type="entry name" value="SMAD_FHA_dom_sf"/>
</dbReference>
<organism evidence="3 4">
    <name type="scientific">Metapseudomonas otitidis</name>
    <dbReference type="NCBI Taxonomy" id="319939"/>
    <lineage>
        <taxon>Bacteria</taxon>
        <taxon>Pseudomonadati</taxon>
        <taxon>Pseudomonadota</taxon>
        <taxon>Gammaproteobacteria</taxon>
        <taxon>Pseudomonadales</taxon>
        <taxon>Pseudomonadaceae</taxon>
        <taxon>Metapseudomonas</taxon>
    </lineage>
</organism>
<protein>
    <submittedName>
        <fullName evidence="3">Type VI secretion system forkhead-associated protein Fha1</fullName>
    </submittedName>
</protein>
<dbReference type="Pfam" id="PF00498">
    <property type="entry name" value="FHA"/>
    <property type="match status" value="1"/>
</dbReference>
<feature type="region of interest" description="Disordered" evidence="1">
    <location>
        <begin position="364"/>
        <end position="383"/>
    </location>
</feature>
<feature type="region of interest" description="Disordered" evidence="1">
    <location>
        <begin position="152"/>
        <end position="218"/>
    </location>
</feature>
<evidence type="ECO:0000313" key="4">
    <source>
        <dbReference type="Proteomes" id="UP000515591"/>
    </source>
</evidence>
<dbReference type="Pfam" id="PF20232">
    <property type="entry name" value="T6SS_FHA_C"/>
    <property type="match status" value="1"/>
</dbReference>
<dbReference type="RefSeq" id="WP_182850105.1">
    <property type="nucleotide sequence ID" value="NZ_AP022213.1"/>
</dbReference>
<feature type="domain" description="FHA" evidence="2">
    <location>
        <begin position="28"/>
        <end position="78"/>
    </location>
</feature>
<proteinExistence type="predicted"/>
<name>A0A6S5RRN2_9GAMM</name>
<gene>
    <name evidence="3" type="primary">fha1</name>
    <name evidence="3" type="ORF">WP8S17C03_29660</name>
</gene>
<dbReference type="Proteomes" id="UP000515591">
    <property type="component" value="Chromosome"/>
</dbReference>
<evidence type="ECO:0000259" key="2">
    <source>
        <dbReference type="PROSITE" id="PS50006"/>
    </source>
</evidence>
<dbReference type="EMBL" id="AP022213">
    <property type="protein sequence ID" value="BBT16917.1"/>
    <property type="molecule type" value="Genomic_DNA"/>
</dbReference>
<dbReference type="SUPFAM" id="SSF49879">
    <property type="entry name" value="SMAD/FHA domain"/>
    <property type="match status" value="1"/>
</dbReference>
<accession>A0A6S5RRN2</accession>
<dbReference type="PROSITE" id="PS50006">
    <property type="entry name" value="FHA_DOMAIN"/>
    <property type="match status" value="1"/>
</dbReference>
<dbReference type="CDD" id="cd00060">
    <property type="entry name" value="FHA"/>
    <property type="match status" value="1"/>
</dbReference>
<dbReference type="AlphaFoldDB" id="A0A6S5RRN2"/>
<sequence>MPLRLTITSYHKLTPGQRPDAELDRGELRIGRGTENDWVLPDPERLVSSQHCTIQSRDGVYYLTDTSTNGVMLAQSGIRLRRGNSERLNDGEVLKLGEYEILVQITAPATSQPFSSGPAAAPSVGGADPFSNFDALMSRQVASSAIPEPYAAPSATQMPMGGSPLDTKPDLFDFLNPAPPPAAAIPDHVPAERHDFRPPTPVAPPAPPPPLPSVTPPPAVAAEAHAIPADWDPFADLGLSTPSAAPSIPVPMPTAATPQVPEPAPVQVPEDFFAGIGTPVSDAQATSVPPPQAAAQPDPMAVLFGSTPFEPSPQAEAPVAVPVQAPVDVPVAPALTPTAQATHAAIATPPLEPLAAAMPVPTPPAATPPQAVPPFAAPPQGAAQAPQGELLEAFLRGAGLSQLRIDRAEAAAQMEAIGRSYRLMVEGLVDVLRARSSLKGEFRMSQTMIRPVENNPLKFAPNADEALLLLLRHGNAAFMPPDQAVKESFDDVKAHQLAVMAGVQAAIKHLLKRFEPATLEARLSKPSGLSALLPGSRQSQYWELFTDLYASISREAEDDFQDLFGREFSRAYEEHSARLRGG</sequence>
<evidence type="ECO:0000256" key="1">
    <source>
        <dbReference type="SAM" id="MobiDB-lite"/>
    </source>
</evidence>
<feature type="compositionally biased region" description="Pro residues" evidence="1">
    <location>
        <begin position="198"/>
        <end position="218"/>
    </location>
</feature>
<evidence type="ECO:0000313" key="3">
    <source>
        <dbReference type="EMBL" id="BBT16917.1"/>
    </source>
</evidence>
<feature type="region of interest" description="Disordered" evidence="1">
    <location>
        <begin position="237"/>
        <end position="260"/>
    </location>
</feature>
<dbReference type="InterPro" id="IPR000253">
    <property type="entry name" value="FHA_dom"/>
</dbReference>
<dbReference type="NCBIfam" id="TIGR03354">
    <property type="entry name" value="VI_FHA"/>
    <property type="match status" value="2"/>
</dbReference>
<dbReference type="SMART" id="SM00240">
    <property type="entry name" value="FHA"/>
    <property type="match status" value="1"/>
</dbReference>
<feature type="compositionally biased region" description="Pro residues" evidence="1">
    <location>
        <begin position="364"/>
        <end position="377"/>
    </location>
</feature>
<dbReference type="InterPro" id="IPR017735">
    <property type="entry name" value="T6SS_FHA"/>
</dbReference>
<dbReference type="Gene3D" id="2.60.200.20">
    <property type="match status" value="1"/>
</dbReference>